<accession>A0ABD1ZG74</accession>
<evidence type="ECO:0000313" key="3">
    <source>
        <dbReference type="Proteomes" id="UP001605036"/>
    </source>
</evidence>
<evidence type="ECO:0000313" key="2">
    <source>
        <dbReference type="EMBL" id="KAL2645377.1"/>
    </source>
</evidence>
<reference evidence="2 3" key="1">
    <citation type="submission" date="2024-09" db="EMBL/GenBank/DDBJ databases">
        <title>Chromosome-scale assembly of Riccia fluitans.</title>
        <authorList>
            <person name="Paukszto L."/>
            <person name="Sawicki J."/>
            <person name="Karawczyk K."/>
            <person name="Piernik-Szablinska J."/>
            <person name="Szczecinska M."/>
            <person name="Mazdziarz M."/>
        </authorList>
    </citation>
    <scope>NUCLEOTIDE SEQUENCE [LARGE SCALE GENOMIC DNA]</scope>
    <source>
        <strain evidence="2">Rf_01</strain>
        <tissue evidence="2">Aerial parts of the thallus</tissue>
    </source>
</reference>
<proteinExistence type="predicted"/>
<protein>
    <submittedName>
        <fullName evidence="2">Uncharacterized protein</fullName>
    </submittedName>
</protein>
<evidence type="ECO:0000256" key="1">
    <source>
        <dbReference type="SAM" id="MobiDB-lite"/>
    </source>
</evidence>
<sequence>MCSRRTARRYHDGGRKQRCVQEGLQKGTTMEERNNDVFKKDRKKVPRWRKKTTVCSRRTAERYHDGGKKQRCVQEGPQEGITMEEGNNNVFKKDHRKVP</sequence>
<feature type="compositionally biased region" description="Basic and acidic residues" evidence="1">
    <location>
        <begin position="59"/>
        <end position="68"/>
    </location>
</feature>
<dbReference type="EMBL" id="JBHFFA010000002">
    <property type="protein sequence ID" value="KAL2645377.1"/>
    <property type="molecule type" value="Genomic_DNA"/>
</dbReference>
<dbReference type="Proteomes" id="UP001605036">
    <property type="component" value="Unassembled WGS sequence"/>
</dbReference>
<name>A0ABD1ZG74_9MARC</name>
<organism evidence="2 3">
    <name type="scientific">Riccia fluitans</name>
    <dbReference type="NCBI Taxonomy" id="41844"/>
    <lineage>
        <taxon>Eukaryota</taxon>
        <taxon>Viridiplantae</taxon>
        <taxon>Streptophyta</taxon>
        <taxon>Embryophyta</taxon>
        <taxon>Marchantiophyta</taxon>
        <taxon>Marchantiopsida</taxon>
        <taxon>Marchantiidae</taxon>
        <taxon>Marchantiales</taxon>
        <taxon>Ricciaceae</taxon>
        <taxon>Riccia</taxon>
    </lineage>
</organism>
<feature type="region of interest" description="Disordered" evidence="1">
    <location>
        <begin position="59"/>
        <end position="99"/>
    </location>
</feature>
<gene>
    <name evidence="2" type="ORF">R1flu_012964</name>
</gene>
<dbReference type="AlphaFoldDB" id="A0ABD1ZG74"/>
<keyword evidence="3" id="KW-1185">Reference proteome</keyword>
<comment type="caution">
    <text evidence="2">The sequence shown here is derived from an EMBL/GenBank/DDBJ whole genome shotgun (WGS) entry which is preliminary data.</text>
</comment>